<organism evidence="2 3">
    <name type="scientific">Tubulinosema ratisbonensis</name>
    <dbReference type="NCBI Taxonomy" id="291195"/>
    <lineage>
        <taxon>Eukaryota</taxon>
        <taxon>Fungi</taxon>
        <taxon>Fungi incertae sedis</taxon>
        <taxon>Microsporidia</taxon>
        <taxon>Tubulinosematoidea</taxon>
        <taxon>Tubulinosematidae</taxon>
        <taxon>Tubulinosema</taxon>
    </lineage>
</organism>
<comment type="caution">
    <text evidence="2">The sequence shown here is derived from an EMBL/GenBank/DDBJ whole genome shotgun (WGS) entry which is preliminary data.</text>
</comment>
<keyword evidence="3" id="KW-1185">Reference proteome</keyword>
<evidence type="ECO:0000313" key="3">
    <source>
        <dbReference type="Proteomes" id="UP000282876"/>
    </source>
</evidence>
<dbReference type="InterPro" id="IPR031493">
    <property type="entry name" value="Zinc_ribbon_15"/>
</dbReference>
<protein>
    <recommendedName>
        <fullName evidence="1">Zinc-ribbon 15 domain-containing protein</fullName>
    </recommendedName>
</protein>
<reference evidence="2 3" key="1">
    <citation type="submission" date="2018-10" db="EMBL/GenBank/DDBJ databases">
        <title>Draft genome sequence of the microsporidian Tubulinosema ratisbonensis.</title>
        <authorList>
            <person name="Polonais V."/>
            <person name="Peyretaillade E."/>
            <person name="Niehus S."/>
            <person name="Wawrzyniak I."/>
            <person name="Franchet A."/>
            <person name="Gaspin C."/>
            <person name="Reichstadt M."/>
            <person name="Belser C."/>
            <person name="Labadie K."/>
            <person name="Delbac F."/>
            <person name="Ferrandon D."/>
        </authorList>
    </citation>
    <scope>NUCLEOTIDE SEQUENCE [LARGE SCALE GENOMIC DNA]</scope>
    <source>
        <strain evidence="2 3">Franzen</strain>
    </source>
</reference>
<evidence type="ECO:0000313" key="2">
    <source>
        <dbReference type="EMBL" id="RVD92640.1"/>
    </source>
</evidence>
<feature type="domain" description="Zinc-ribbon 15" evidence="1">
    <location>
        <begin position="31"/>
        <end position="102"/>
    </location>
</feature>
<name>A0A437AN86_9MICR</name>
<dbReference type="EMBL" id="RCSS01000171">
    <property type="protein sequence ID" value="RVD92640.1"/>
    <property type="molecule type" value="Genomic_DNA"/>
</dbReference>
<dbReference type="Pfam" id="PF17032">
    <property type="entry name" value="Zn_ribbon_15"/>
    <property type="match status" value="1"/>
</dbReference>
<evidence type="ECO:0000259" key="1">
    <source>
        <dbReference type="Pfam" id="PF17032"/>
    </source>
</evidence>
<dbReference type="OrthoDB" id="2186700at2759"/>
<sequence length="106" mass="12046">MCRCFVIGCYNLHRKVDYEKEGLSPPPERVPCSTCGMPMPTEYYRTVTCCCICFIPLCPLEYSRPYLICKGCGMQINNINRTPCRSCNVAVPHGYRFCPECGSEVK</sequence>
<dbReference type="VEuPathDB" id="MicrosporidiaDB:TUBRATIS_008460"/>
<dbReference type="Proteomes" id="UP000282876">
    <property type="component" value="Unassembled WGS sequence"/>
</dbReference>
<gene>
    <name evidence="2" type="ORF">TUBRATIS_008460</name>
</gene>
<dbReference type="AlphaFoldDB" id="A0A437AN86"/>
<accession>A0A437AN86</accession>
<proteinExistence type="predicted"/>